<dbReference type="InterPro" id="IPR010280">
    <property type="entry name" value="U5_MeTrfase_fam"/>
</dbReference>
<keyword evidence="2 6" id="KW-0489">Methyltransferase</keyword>
<dbReference type="Pfam" id="PF01938">
    <property type="entry name" value="TRAM"/>
    <property type="match status" value="1"/>
</dbReference>
<feature type="domain" description="TRAM" evidence="7">
    <location>
        <begin position="2"/>
        <end position="35"/>
    </location>
</feature>
<feature type="binding site" evidence="6">
    <location>
        <position position="278"/>
    </location>
    <ligand>
        <name>S-adenosyl-L-methionine</name>
        <dbReference type="ChEBI" id="CHEBI:59789"/>
    </ligand>
</feature>
<keyword evidence="1" id="KW-0004">4Fe-4S</keyword>
<dbReference type="PANTHER" id="PTHR11061:SF49">
    <property type="entry name" value="23S RRNA (URACIL(1939)-C(5))-METHYLTRANSFERASE RLMD"/>
    <property type="match status" value="1"/>
</dbReference>
<keyword evidence="1" id="KW-0479">Metal-binding</keyword>
<keyword evidence="1" id="KW-0408">Iron</keyword>
<evidence type="ECO:0000256" key="4">
    <source>
        <dbReference type="ARBA" id="ARBA00022691"/>
    </source>
</evidence>
<dbReference type="InterPro" id="IPR012340">
    <property type="entry name" value="NA-bd_OB-fold"/>
</dbReference>
<organism evidence="8 9">
    <name type="scientific">Devosia oryzisoli</name>
    <dbReference type="NCBI Taxonomy" id="2774138"/>
    <lineage>
        <taxon>Bacteria</taxon>
        <taxon>Pseudomonadati</taxon>
        <taxon>Pseudomonadota</taxon>
        <taxon>Alphaproteobacteria</taxon>
        <taxon>Hyphomicrobiales</taxon>
        <taxon>Devosiaceae</taxon>
        <taxon>Devosia</taxon>
    </lineage>
</organism>
<dbReference type="PANTHER" id="PTHR11061">
    <property type="entry name" value="RNA M5U METHYLTRANSFERASE"/>
    <property type="match status" value="1"/>
</dbReference>
<dbReference type="SUPFAM" id="SSF53335">
    <property type="entry name" value="S-adenosyl-L-methionine-dependent methyltransferases"/>
    <property type="match status" value="1"/>
</dbReference>
<keyword evidence="3 6" id="KW-0808">Transferase</keyword>
<keyword evidence="9" id="KW-1185">Reference proteome</keyword>
<dbReference type="Gene3D" id="2.40.50.140">
    <property type="entry name" value="Nucleic acid-binding proteins"/>
    <property type="match status" value="1"/>
</dbReference>
<keyword evidence="4 6" id="KW-0949">S-adenosyl-L-methionine</keyword>
<dbReference type="CDD" id="cd02440">
    <property type="entry name" value="AdoMet_MTases"/>
    <property type="match status" value="1"/>
</dbReference>
<feature type="binding site" evidence="6">
    <location>
        <position position="258"/>
    </location>
    <ligand>
        <name>S-adenosyl-L-methionine</name>
        <dbReference type="ChEBI" id="CHEBI:59789"/>
    </ligand>
</feature>
<sequence>MQTITIEGLGRKGEGVAHVDGQAVFVPLALPGEQVSLGEGVGDTCVVDPSPDRVTPLCPYFGQCGGCQLQHMGPNIYRRFKTDLVERPLQQVGIDARVERFIDASDSGRRRATLHARNNMAGYMRARSHDLLDIGRCPILVPALAQAPEIARAIGTEVGACDASFTASDTGIDVELRNIQKGARPDRLVPLANRFGLARLSYGREMLLLRQQPRVRMGKAEVNLPMGSFLQATAEAEEALARYVLESVGKARSVADLFCGVGPFALRLAERAKVYAADADKPAIAALDDAVRHTKGLKAVTAQARDLFRDPLTRFELGYDCVVLDPPRAGAAAQVKEIAASKVGHVVMIACDPGTFARDAASLVQAGFMLEGLVAVDQFAWSAHIEVAATFRR</sequence>
<comment type="similarity">
    <text evidence="6">Belongs to the class I-like SAM-binding methyltransferase superfamily. RNA M5U methyltransferase family.</text>
</comment>
<dbReference type="InterPro" id="IPR029063">
    <property type="entry name" value="SAM-dependent_MTases_sf"/>
</dbReference>
<evidence type="ECO:0000313" key="8">
    <source>
        <dbReference type="EMBL" id="MBD8066338.1"/>
    </source>
</evidence>
<dbReference type="PROSITE" id="PS51687">
    <property type="entry name" value="SAM_MT_RNA_M5U"/>
    <property type="match status" value="1"/>
</dbReference>
<dbReference type="InterPro" id="IPR002792">
    <property type="entry name" value="TRAM_dom"/>
</dbReference>
<dbReference type="Gene3D" id="2.40.50.1070">
    <property type="match status" value="1"/>
</dbReference>
<proteinExistence type="inferred from homology"/>
<reference evidence="8" key="1">
    <citation type="submission" date="2020-09" db="EMBL/GenBank/DDBJ databases">
        <title>Genome seq and assembly of Devosia sp.</title>
        <authorList>
            <person name="Chhetri G."/>
        </authorList>
    </citation>
    <scope>NUCLEOTIDE SEQUENCE</scope>
    <source>
        <strain evidence="8">PTR5</strain>
    </source>
</reference>
<dbReference type="GO" id="GO:0051539">
    <property type="term" value="F:4 iron, 4 sulfur cluster binding"/>
    <property type="evidence" value="ECO:0007669"/>
    <property type="project" value="UniProtKB-KW"/>
</dbReference>
<feature type="binding site" evidence="6">
    <location>
        <position position="231"/>
    </location>
    <ligand>
        <name>S-adenosyl-L-methionine</name>
        <dbReference type="ChEBI" id="CHEBI:59789"/>
    </ligand>
</feature>
<dbReference type="AlphaFoldDB" id="A0A927FWT7"/>
<dbReference type="GO" id="GO:0070041">
    <property type="term" value="F:rRNA (uridine-C5-)-methyltransferase activity"/>
    <property type="evidence" value="ECO:0007669"/>
    <property type="project" value="TreeGrafter"/>
</dbReference>
<gene>
    <name evidence="8" type="ORF">IC608_12745</name>
</gene>
<name>A0A927FWT7_9HYPH</name>
<evidence type="ECO:0000256" key="5">
    <source>
        <dbReference type="ARBA" id="ARBA00023014"/>
    </source>
</evidence>
<dbReference type="Proteomes" id="UP000654108">
    <property type="component" value="Unassembled WGS sequence"/>
</dbReference>
<evidence type="ECO:0000256" key="6">
    <source>
        <dbReference type="PROSITE-ProRule" id="PRU01024"/>
    </source>
</evidence>
<protein>
    <submittedName>
        <fullName evidence="8">Class I SAM-dependent RNA methyltransferase</fullName>
    </submittedName>
</protein>
<feature type="binding site" evidence="6">
    <location>
        <position position="325"/>
    </location>
    <ligand>
        <name>S-adenosyl-L-methionine</name>
        <dbReference type="ChEBI" id="CHEBI:59789"/>
    </ligand>
</feature>
<evidence type="ECO:0000256" key="2">
    <source>
        <dbReference type="ARBA" id="ARBA00022603"/>
    </source>
</evidence>
<dbReference type="GO" id="GO:0070475">
    <property type="term" value="P:rRNA base methylation"/>
    <property type="evidence" value="ECO:0007669"/>
    <property type="project" value="TreeGrafter"/>
</dbReference>
<evidence type="ECO:0000259" key="7">
    <source>
        <dbReference type="Pfam" id="PF01938"/>
    </source>
</evidence>
<dbReference type="RefSeq" id="WP_191775990.1">
    <property type="nucleotide sequence ID" value="NZ_JACYFU010000003.1"/>
</dbReference>
<accession>A0A927FWT7</accession>
<feature type="active site" description="Nucleophile" evidence="6">
    <location>
        <position position="351"/>
    </location>
</feature>
<evidence type="ECO:0000313" key="9">
    <source>
        <dbReference type="Proteomes" id="UP000654108"/>
    </source>
</evidence>
<comment type="caution">
    <text evidence="8">The sequence shown here is derived from an EMBL/GenBank/DDBJ whole genome shotgun (WGS) entry which is preliminary data.</text>
</comment>
<dbReference type="Pfam" id="PF05958">
    <property type="entry name" value="tRNA_U5-meth_tr"/>
    <property type="match status" value="1"/>
</dbReference>
<dbReference type="EMBL" id="JACYFU010000003">
    <property type="protein sequence ID" value="MBD8066338.1"/>
    <property type="molecule type" value="Genomic_DNA"/>
</dbReference>
<evidence type="ECO:0000256" key="1">
    <source>
        <dbReference type="ARBA" id="ARBA00022485"/>
    </source>
</evidence>
<evidence type="ECO:0000256" key="3">
    <source>
        <dbReference type="ARBA" id="ARBA00022679"/>
    </source>
</evidence>
<dbReference type="SUPFAM" id="SSF50249">
    <property type="entry name" value="Nucleic acid-binding proteins"/>
    <property type="match status" value="1"/>
</dbReference>
<dbReference type="Gene3D" id="3.40.50.150">
    <property type="entry name" value="Vaccinia Virus protein VP39"/>
    <property type="match status" value="1"/>
</dbReference>
<keyword evidence="5" id="KW-0411">Iron-sulfur</keyword>